<comment type="caution">
    <text evidence="2">The sequence shown here is derived from an EMBL/GenBank/DDBJ whole genome shotgun (WGS) entry which is preliminary data.</text>
</comment>
<name>A0A557SRW5_9ARCH</name>
<evidence type="ECO:0000313" key="3">
    <source>
        <dbReference type="Proteomes" id="UP000315289"/>
    </source>
</evidence>
<organism evidence="2 3">
    <name type="scientific">Candidatus Nitrosocosmicus arcticus</name>
    <dbReference type="NCBI Taxonomy" id="2035267"/>
    <lineage>
        <taxon>Archaea</taxon>
        <taxon>Nitrososphaerota</taxon>
        <taxon>Nitrososphaeria</taxon>
        <taxon>Nitrososphaerales</taxon>
        <taxon>Nitrososphaeraceae</taxon>
        <taxon>Candidatus Nitrosocosmicus</taxon>
    </lineage>
</organism>
<evidence type="ECO:0000313" key="2">
    <source>
        <dbReference type="EMBL" id="TVP39350.1"/>
    </source>
</evidence>
<keyword evidence="1" id="KW-0472">Membrane</keyword>
<proteinExistence type="predicted"/>
<keyword evidence="1" id="KW-1133">Transmembrane helix</keyword>
<keyword evidence="3" id="KW-1185">Reference proteome</keyword>
<dbReference type="AlphaFoldDB" id="A0A557SRW5"/>
<dbReference type="EMBL" id="VOAH01000016">
    <property type="protein sequence ID" value="TVP39350.1"/>
    <property type="molecule type" value="Genomic_DNA"/>
</dbReference>
<feature type="transmembrane region" description="Helical" evidence="1">
    <location>
        <begin position="24"/>
        <end position="44"/>
    </location>
</feature>
<protein>
    <submittedName>
        <fullName evidence="2">Uncharacterized protein</fullName>
    </submittedName>
</protein>
<sequence>MFFLLIYLLKLDYAAIQSAAISSVIASVVSCVVMNAFIKYVHLFSYRG</sequence>
<dbReference type="Proteomes" id="UP000315289">
    <property type="component" value="Unassembled WGS sequence"/>
</dbReference>
<reference evidence="2 3" key="1">
    <citation type="journal article" date="2019" name="Front. Microbiol.">
        <title>Ammonia Oxidation by the Arctic Terrestrial Thaumarchaeote Candidatus Nitrosocosmicus arcticus Is Stimulated by Increasing Temperatures.</title>
        <authorList>
            <person name="Alves R.J.E."/>
            <person name="Kerou M."/>
            <person name="Zappe A."/>
            <person name="Bittner R."/>
            <person name="Abby S.S."/>
            <person name="Schmidt H.A."/>
            <person name="Pfeifer K."/>
            <person name="Schleper C."/>
        </authorList>
    </citation>
    <scope>NUCLEOTIDE SEQUENCE [LARGE SCALE GENOMIC DNA]</scope>
    <source>
        <strain evidence="2 3">Kfb</strain>
    </source>
</reference>
<keyword evidence="1" id="KW-0812">Transmembrane</keyword>
<accession>A0A557SRW5</accession>
<evidence type="ECO:0000256" key="1">
    <source>
        <dbReference type="SAM" id="Phobius"/>
    </source>
</evidence>
<gene>
    <name evidence="2" type="ORF">NARC_160064</name>
</gene>